<dbReference type="InterPro" id="IPR000160">
    <property type="entry name" value="GGDEF_dom"/>
</dbReference>
<evidence type="ECO:0000256" key="1">
    <source>
        <dbReference type="ARBA" id="ARBA00012528"/>
    </source>
</evidence>
<name>A0ABZ0CZD1_9BURK</name>
<dbReference type="PANTHER" id="PTHR45138:SF9">
    <property type="entry name" value="DIGUANYLATE CYCLASE DGCM-RELATED"/>
    <property type="match status" value="1"/>
</dbReference>
<feature type="domain" description="GGDEF" evidence="5">
    <location>
        <begin position="464"/>
        <end position="602"/>
    </location>
</feature>
<feature type="chain" id="PRO_5046055864" description="diguanylate cyclase" evidence="4">
    <location>
        <begin position="20"/>
        <end position="602"/>
    </location>
</feature>
<feature type="transmembrane region" description="Helical" evidence="3">
    <location>
        <begin position="306"/>
        <end position="324"/>
    </location>
</feature>
<keyword evidence="3" id="KW-1133">Transmembrane helix</keyword>
<dbReference type="InterPro" id="IPR011622">
    <property type="entry name" value="7TMR_DISM_rcpt_extracell_dom2"/>
</dbReference>
<dbReference type="InterPro" id="IPR050469">
    <property type="entry name" value="Diguanylate_Cyclase"/>
</dbReference>
<evidence type="ECO:0000313" key="7">
    <source>
        <dbReference type="Proteomes" id="UP001303946"/>
    </source>
</evidence>
<keyword evidence="6" id="KW-0808">Transferase</keyword>
<feature type="transmembrane region" description="Helical" evidence="3">
    <location>
        <begin position="211"/>
        <end position="228"/>
    </location>
</feature>
<evidence type="ECO:0000313" key="6">
    <source>
        <dbReference type="EMBL" id="WOB10306.1"/>
    </source>
</evidence>
<keyword evidence="7" id="KW-1185">Reference proteome</keyword>
<dbReference type="Pfam" id="PF00990">
    <property type="entry name" value="GGDEF"/>
    <property type="match status" value="1"/>
</dbReference>
<accession>A0ABZ0CZD1</accession>
<dbReference type="EC" id="2.7.7.65" evidence="1"/>
<dbReference type="PANTHER" id="PTHR45138">
    <property type="entry name" value="REGULATORY COMPONENTS OF SENSORY TRANSDUCTION SYSTEM"/>
    <property type="match status" value="1"/>
</dbReference>
<gene>
    <name evidence="6" type="ORF">RXV79_09640</name>
</gene>
<reference evidence="6 7" key="1">
    <citation type="submission" date="2023-10" db="EMBL/GenBank/DDBJ databases">
        <title>Bacteria for the degradation of biodegradable plastic PBAT(Polybutylene adipate terephthalate).</title>
        <authorList>
            <person name="Weon H.-Y."/>
            <person name="Yeon J."/>
        </authorList>
    </citation>
    <scope>NUCLEOTIDE SEQUENCE [LARGE SCALE GENOMIC DNA]</scope>
    <source>
        <strain evidence="6 7">SBD 7-3</strain>
    </source>
</reference>
<dbReference type="SMART" id="SM00267">
    <property type="entry name" value="GGDEF"/>
    <property type="match status" value="1"/>
</dbReference>
<feature type="transmembrane region" description="Helical" evidence="3">
    <location>
        <begin position="248"/>
        <end position="268"/>
    </location>
</feature>
<feature type="transmembrane region" description="Helical" evidence="3">
    <location>
        <begin position="336"/>
        <end position="359"/>
    </location>
</feature>
<dbReference type="Pfam" id="PF07696">
    <property type="entry name" value="7TMR-DISMED2"/>
    <property type="match status" value="1"/>
</dbReference>
<dbReference type="Gene3D" id="3.30.70.270">
    <property type="match status" value="1"/>
</dbReference>
<dbReference type="InterPro" id="IPR029787">
    <property type="entry name" value="Nucleotide_cyclase"/>
</dbReference>
<dbReference type="InterPro" id="IPR043128">
    <property type="entry name" value="Rev_trsase/Diguanyl_cyclase"/>
</dbReference>
<feature type="transmembrane region" description="Helical" evidence="3">
    <location>
        <begin position="371"/>
        <end position="393"/>
    </location>
</feature>
<evidence type="ECO:0000256" key="3">
    <source>
        <dbReference type="SAM" id="Phobius"/>
    </source>
</evidence>
<sequence>MARLAIGLAGLVGLAGAQALEALPWQPQASALNLVPQAEWLEDRSTRLDLNGARAAGGWQYGRGNALAFGYKPSAFWVRWRITNTSPQPADAVIDLGHPRHDHAHWHVLRLGGSRVEQVHGGDRLPFAQQPLPQRHIALPLQLAPRETVEVWLRLSTHDGLFEPLPITLHSRSSFDAAMVREDTLLTLFHGSVLALGLFHLLLFGVTRQKAIGHYAHCAGWLLLWSLTSHGKVWQHVWPGAPDFNNGFLTLTSSAAFAAMGLFALSYLRLRDHLIRPWLMAVQVLVALNVGAALLALTGYHALTVMLGWVTSLLLSSLTLALATRLALHGHRPARFYVAAFALLCLGALGYFAQVTALVPINGFSTWGIEIGATFAMLLLALGLSDMLDALGLEKVAVERRARLAQQALVGKLEAQLKERAQALDAANRRLYEVSVTDELTGAFNRRHFNDFCAQLLDYAPRQEPLAFCIFDLDHFKAFNDLLGQAAGDQVLRAVSGAVRAELRRSGDLLFRLGGEEFGLLFTATTKEGARQFVERLRHAIRQLHITHPGSPTGIVTASFGVAWWGQPLGSPLSREQLYAQADAQLHGAKKAGRDQVSLLPV</sequence>
<feature type="transmembrane region" description="Helical" evidence="3">
    <location>
        <begin position="280"/>
        <end position="300"/>
    </location>
</feature>
<dbReference type="EMBL" id="CP136336">
    <property type="protein sequence ID" value="WOB10306.1"/>
    <property type="molecule type" value="Genomic_DNA"/>
</dbReference>
<keyword evidence="3" id="KW-0472">Membrane</keyword>
<dbReference type="Proteomes" id="UP001303946">
    <property type="component" value="Chromosome"/>
</dbReference>
<proteinExistence type="predicted"/>
<dbReference type="RefSeq" id="WP_316703213.1">
    <property type="nucleotide sequence ID" value="NZ_CP136336.1"/>
</dbReference>
<evidence type="ECO:0000256" key="2">
    <source>
        <dbReference type="ARBA" id="ARBA00034247"/>
    </source>
</evidence>
<evidence type="ECO:0000256" key="4">
    <source>
        <dbReference type="SAM" id="SignalP"/>
    </source>
</evidence>
<organism evidence="6 7">
    <name type="scientific">Piscinibacter gummiphilus</name>
    <dbReference type="NCBI Taxonomy" id="946333"/>
    <lineage>
        <taxon>Bacteria</taxon>
        <taxon>Pseudomonadati</taxon>
        <taxon>Pseudomonadota</taxon>
        <taxon>Betaproteobacteria</taxon>
        <taxon>Burkholderiales</taxon>
        <taxon>Sphaerotilaceae</taxon>
        <taxon>Piscinibacter</taxon>
    </lineage>
</organism>
<feature type="signal peptide" evidence="4">
    <location>
        <begin position="1"/>
        <end position="19"/>
    </location>
</feature>
<keyword evidence="4" id="KW-0732">Signal</keyword>
<protein>
    <recommendedName>
        <fullName evidence="1">diguanylate cyclase</fullName>
        <ecNumber evidence="1">2.7.7.65</ecNumber>
    </recommendedName>
</protein>
<keyword evidence="3" id="KW-0812">Transmembrane</keyword>
<feature type="transmembrane region" description="Helical" evidence="3">
    <location>
        <begin position="185"/>
        <end position="204"/>
    </location>
</feature>
<dbReference type="PROSITE" id="PS50887">
    <property type="entry name" value="GGDEF"/>
    <property type="match status" value="1"/>
</dbReference>
<dbReference type="SUPFAM" id="SSF55073">
    <property type="entry name" value="Nucleotide cyclase"/>
    <property type="match status" value="1"/>
</dbReference>
<keyword evidence="6" id="KW-0548">Nucleotidyltransferase</keyword>
<comment type="catalytic activity">
    <reaction evidence="2">
        <text>2 GTP = 3',3'-c-di-GMP + 2 diphosphate</text>
        <dbReference type="Rhea" id="RHEA:24898"/>
        <dbReference type="ChEBI" id="CHEBI:33019"/>
        <dbReference type="ChEBI" id="CHEBI:37565"/>
        <dbReference type="ChEBI" id="CHEBI:58805"/>
        <dbReference type="EC" id="2.7.7.65"/>
    </reaction>
</comment>
<dbReference type="InterPro" id="IPR011623">
    <property type="entry name" value="7TMR_DISM_rcpt_extracell_dom1"/>
</dbReference>
<dbReference type="NCBIfam" id="TIGR00254">
    <property type="entry name" value="GGDEF"/>
    <property type="match status" value="1"/>
</dbReference>
<dbReference type="CDD" id="cd01949">
    <property type="entry name" value="GGDEF"/>
    <property type="match status" value="1"/>
</dbReference>
<dbReference type="GO" id="GO:0052621">
    <property type="term" value="F:diguanylate cyclase activity"/>
    <property type="evidence" value="ECO:0007669"/>
    <property type="project" value="UniProtKB-EC"/>
</dbReference>
<dbReference type="Gene3D" id="2.60.40.2380">
    <property type="match status" value="1"/>
</dbReference>
<evidence type="ECO:0000259" key="5">
    <source>
        <dbReference type="PROSITE" id="PS50887"/>
    </source>
</evidence>
<dbReference type="Pfam" id="PF07695">
    <property type="entry name" value="7TMR-DISM_7TM"/>
    <property type="match status" value="1"/>
</dbReference>